<evidence type="ECO:0000313" key="2">
    <source>
        <dbReference type="EMBL" id="QPQ56089.1"/>
    </source>
</evidence>
<dbReference type="KEGG" id="sflv:IC614_05835"/>
<dbReference type="InterPro" id="IPR046232">
    <property type="entry name" value="DUF6265"/>
</dbReference>
<dbReference type="RefSeq" id="WP_200972949.1">
    <property type="nucleotide sequence ID" value="NZ_CP065592.1"/>
</dbReference>
<dbReference type="Proteomes" id="UP000594873">
    <property type="component" value="Chromosome"/>
</dbReference>
<sequence length="151" mass="16642">MIWTGIIASAALGMAAQAPPAKPDLSWLAGYWLECDGEREVTETWSKPKGGIQLGHSITIGRKSVSWEQMRIESRNGTLVFLAQPRGAPATAFPLVDAKPNEVTFENKAHDFPQRITYRRDVNRLTATISGTNAQDSALWIYQAAPFNSHC</sequence>
<dbReference type="Pfam" id="PF19780">
    <property type="entry name" value="DUF6265"/>
    <property type="match status" value="1"/>
</dbReference>
<proteinExistence type="predicted"/>
<accession>A0A7T2GLJ0</accession>
<evidence type="ECO:0000313" key="3">
    <source>
        <dbReference type="Proteomes" id="UP000594873"/>
    </source>
</evidence>
<keyword evidence="3" id="KW-1185">Reference proteome</keyword>
<feature type="domain" description="DUF6265" evidence="1">
    <location>
        <begin position="26"/>
        <end position="130"/>
    </location>
</feature>
<gene>
    <name evidence="2" type="ORF">IC614_05835</name>
</gene>
<organism evidence="2 3">
    <name type="scientific">Allosphingosinicella flava</name>
    <dbReference type="NCBI Taxonomy" id="2771430"/>
    <lineage>
        <taxon>Bacteria</taxon>
        <taxon>Pseudomonadati</taxon>
        <taxon>Pseudomonadota</taxon>
        <taxon>Alphaproteobacteria</taxon>
        <taxon>Sphingomonadales</taxon>
        <taxon>Sphingomonadaceae</taxon>
        <taxon>Allosphingosinicella</taxon>
    </lineage>
</organism>
<dbReference type="EMBL" id="CP065592">
    <property type="protein sequence ID" value="QPQ56089.1"/>
    <property type="molecule type" value="Genomic_DNA"/>
</dbReference>
<evidence type="ECO:0000259" key="1">
    <source>
        <dbReference type="Pfam" id="PF19780"/>
    </source>
</evidence>
<dbReference type="AlphaFoldDB" id="A0A7T2GLJ0"/>
<protein>
    <recommendedName>
        <fullName evidence="1">DUF6265 domain-containing protein</fullName>
    </recommendedName>
</protein>
<name>A0A7T2GLJ0_9SPHN</name>
<reference evidence="2 3" key="1">
    <citation type="submission" date="2020-11" db="EMBL/GenBank/DDBJ databases">
        <title>Genome seq and assembly of Sphingosinicella sp.</title>
        <authorList>
            <person name="Chhetri G."/>
        </authorList>
    </citation>
    <scope>NUCLEOTIDE SEQUENCE [LARGE SCALE GENOMIC DNA]</scope>
    <source>
        <strain evidence="2 3">UDD2</strain>
    </source>
</reference>